<dbReference type="Proteomes" id="UP000094960">
    <property type="component" value="Chromosome"/>
</dbReference>
<dbReference type="AlphaFoldDB" id="A0A1D7YJK7"/>
<name>A0A1D7YJK7_9ACTN</name>
<protein>
    <submittedName>
        <fullName evidence="1">Uncharacterized protein</fullName>
    </submittedName>
</protein>
<dbReference type="KEGG" id="spun:BFF78_36100"/>
<sequence>MPKGGEGADDDLWDCPADEVQSRVRAMPVHPFASQVGALRLKSLKFLRSSVSHEFWSMIMREGQSFIMPASWGALPRTRQVESLIATECKRVADGTTFAMDHDLIQAARAVGQDQSIPLPFTADVLPAPSGMLGFSEEEPLMYIDSDPVIAVTWGPPLEGFGPGVHLTWWTAMRGEDQEPDAEALGRLVPMVPDFEVHLSFLPRFDTRLHQSNQELDSGLLYSAVPLRTVVAAWYSLTADSTTLSEQRPQATVTQALKELRAKRRGVQVAVSRGADTARLGITERATQKMRQLGELSDMFKPSPEVAPTTTKVSHGVFEAALDHQLDASHWRLAQIYREAADHWHRLEMQAIQRYPGVFAYLEELRAREREQWQPWCWMPSIRVSAWLKEFYNVPAEQAMWDGPRIAALGAWRSGGRHSVLTTLPLQATATDQVPINLPETMPAPGLGMVIDSNGTAHLLLACLDDVSDRSPVQAELLIISNEGEPARMLEDVTKVTVFLTGNDLLDAVKITQAHYDDAAVQNGLKPAPADEAMYVEHTYAMGLFTGLLSGICAPGAELQDVGALTGRKMPAAWPPEPNVLSETTLWLLADTPMAP</sequence>
<gene>
    <name evidence="1" type="ORF">BFF78_36100</name>
</gene>
<dbReference type="EMBL" id="CP017248">
    <property type="protein sequence ID" value="AOR35777.1"/>
    <property type="molecule type" value="Genomic_DNA"/>
</dbReference>
<keyword evidence="2" id="KW-1185">Reference proteome</keyword>
<organism evidence="1 2">
    <name type="scientific">Streptomyces fodineus</name>
    <dbReference type="NCBI Taxonomy" id="1904616"/>
    <lineage>
        <taxon>Bacteria</taxon>
        <taxon>Bacillati</taxon>
        <taxon>Actinomycetota</taxon>
        <taxon>Actinomycetes</taxon>
        <taxon>Kitasatosporales</taxon>
        <taxon>Streptomycetaceae</taxon>
        <taxon>Streptomyces</taxon>
    </lineage>
</organism>
<evidence type="ECO:0000313" key="2">
    <source>
        <dbReference type="Proteomes" id="UP000094960"/>
    </source>
</evidence>
<accession>A0A1D7YJK7</accession>
<evidence type="ECO:0000313" key="1">
    <source>
        <dbReference type="EMBL" id="AOR35777.1"/>
    </source>
</evidence>
<proteinExistence type="predicted"/>
<reference evidence="2" key="1">
    <citation type="submission" date="2016-09" db="EMBL/GenBank/DDBJ databases">
        <title>Streptomyces puniciscabiei strain:TW1S1 Genome sequencing and assembly.</title>
        <authorList>
            <person name="Kim M.-K."/>
            <person name="Kim S.B."/>
        </authorList>
    </citation>
    <scope>NUCLEOTIDE SEQUENCE [LARGE SCALE GENOMIC DNA]</scope>
    <source>
        <strain evidence="2">TW1S1</strain>
    </source>
</reference>